<keyword evidence="2" id="KW-0472">Membrane</keyword>
<dbReference type="InterPro" id="IPR010131">
    <property type="entry name" value="MdtP/NodT-like"/>
</dbReference>
<keyword evidence="2" id="KW-0449">Lipoprotein</keyword>
<keyword evidence="2" id="KW-0812">Transmembrane</keyword>
<keyword evidence="2" id="KW-1134">Transmembrane beta strand</keyword>
<feature type="chain" id="PRO_5044965404" evidence="2">
    <location>
        <begin position="24"/>
        <end position="457"/>
    </location>
</feature>
<dbReference type="InterPro" id="IPR003423">
    <property type="entry name" value="OMP_efflux"/>
</dbReference>
<protein>
    <submittedName>
        <fullName evidence="3">Efflux transporter outer membrane subunit</fullName>
    </submittedName>
</protein>
<keyword evidence="2" id="KW-0732">Signal</keyword>
<dbReference type="PANTHER" id="PTHR30203">
    <property type="entry name" value="OUTER MEMBRANE CATION EFFLUX PROTEIN"/>
    <property type="match status" value="1"/>
</dbReference>
<dbReference type="Gene3D" id="1.20.1600.10">
    <property type="entry name" value="Outer membrane efflux proteins (OEP)"/>
    <property type="match status" value="1"/>
</dbReference>
<evidence type="ECO:0000313" key="3">
    <source>
        <dbReference type="EMBL" id="NSL55729.1"/>
    </source>
</evidence>
<dbReference type="Proteomes" id="UP000778523">
    <property type="component" value="Unassembled WGS sequence"/>
</dbReference>
<dbReference type="PANTHER" id="PTHR30203:SF32">
    <property type="entry name" value="CATION EFFLUX SYSTEM PROTEIN CUSC"/>
    <property type="match status" value="1"/>
</dbReference>
<comment type="subcellular location">
    <subcellularLocation>
        <location evidence="2">Cell membrane</location>
        <topology evidence="2">Lipid-anchor</topology>
    </subcellularLocation>
</comment>
<keyword evidence="4" id="KW-1185">Reference proteome</keyword>
<dbReference type="Gene3D" id="2.20.200.10">
    <property type="entry name" value="Outer membrane efflux proteins (OEP)"/>
    <property type="match status" value="1"/>
</dbReference>
<gene>
    <name evidence="3" type="ORF">HJ583_011890</name>
</gene>
<evidence type="ECO:0000313" key="4">
    <source>
        <dbReference type="Proteomes" id="UP000778523"/>
    </source>
</evidence>
<dbReference type="SUPFAM" id="SSF56954">
    <property type="entry name" value="Outer membrane efflux proteins (OEP)"/>
    <property type="match status" value="1"/>
</dbReference>
<evidence type="ECO:0000256" key="2">
    <source>
        <dbReference type="RuleBase" id="RU362097"/>
    </source>
</evidence>
<comment type="similarity">
    <text evidence="1 2">Belongs to the outer membrane factor (OMF) (TC 1.B.17) family.</text>
</comment>
<dbReference type="NCBIfam" id="TIGR01845">
    <property type="entry name" value="outer_NodT"/>
    <property type="match status" value="1"/>
</dbReference>
<dbReference type="RefSeq" id="WP_170022136.1">
    <property type="nucleotide sequence ID" value="NZ_JABCSC020000003.1"/>
</dbReference>
<accession>A0ABX2IG37</accession>
<name>A0ABX2IG37_9RHOO</name>
<keyword evidence="2" id="KW-0564">Palmitate</keyword>
<dbReference type="Pfam" id="PF02321">
    <property type="entry name" value="OEP"/>
    <property type="match status" value="2"/>
</dbReference>
<dbReference type="PROSITE" id="PS51257">
    <property type="entry name" value="PROKAR_LIPOPROTEIN"/>
    <property type="match status" value="1"/>
</dbReference>
<dbReference type="EMBL" id="JABCSC020000003">
    <property type="protein sequence ID" value="NSL55729.1"/>
    <property type="molecule type" value="Genomic_DNA"/>
</dbReference>
<proteinExistence type="inferred from homology"/>
<organism evidence="3 4">
    <name type="scientific">Uliginosibacterium aquaticum</name>
    <dbReference type="NCBI Taxonomy" id="2731212"/>
    <lineage>
        <taxon>Bacteria</taxon>
        <taxon>Pseudomonadati</taxon>
        <taxon>Pseudomonadota</taxon>
        <taxon>Betaproteobacteria</taxon>
        <taxon>Rhodocyclales</taxon>
        <taxon>Zoogloeaceae</taxon>
        <taxon>Uliginosibacterium</taxon>
    </lineage>
</organism>
<comment type="caution">
    <text evidence="3">The sequence shown here is derived from an EMBL/GenBank/DDBJ whole genome shotgun (WGS) entry which is preliminary data.</text>
</comment>
<reference evidence="3 4" key="1">
    <citation type="submission" date="2020-06" db="EMBL/GenBank/DDBJ databases">
        <title>Draft genome of Uliginosibacterium sp. IMCC34675.</title>
        <authorList>
            <person name="Song J."/>
        </authorList>
    </citation>
    <scope>NUCLEOTIDE SEQUENCE [LARGE SCALE GENOMIC DNA]</scope>
    <source>
        <strain evidence="3 4">IMCC34675</strain>
    </source>
</reference>
<feature type="signal peptide" evidence="2">
    <location>
        <begin position="1"/>
        <end position="23"/>
    </location>
</feature>
<sequence>MNFKRTSLSALIALSLLSGCASLTRTDYQTPAAEVPAQWQHAGAAAPQAEPARWWLAFGDTRLNALIEEALARNPDLAAAAIKLKRARLQAGLSADALNPVLSASASDTRGQQLRYGQESTRSATGRLALSWEADLWGKLAHARDAADWEALATAQDREATALSLTGSVASLYWKLAWLNQRIDLSRQNISHVETTLALALRKFEAGSVSKLDVLQAEQDLASLRASHTQLLQQREESRSAFALLFDGVSKDFAEPAHLPEAALPAVDAGLPASLLARRPDLAAAELRLRSTLATADATRASYYPGLSLTGSLGTSSTSLLQLLNNPIAGVMAELSLPFLQYQEMKLKNGVARADYELAALQFRQSLYAALGEVDTALSARSQYRAQGEHLERSLRAAEAAEKINELRYRSGAIPLQTWLDSQQTRRSAEAALADNRYNQFAAHASLSLALGGNAGL</sequence>
<evidence type="ECO:0000256" key="1">
    <source>
        <dbReference type="ARBA" id="ARBA00007613"/>
    </source>
</evidence>